<keyword evidence="2" id="KW-1185">Reference proteome</keyword>
<organism evidence="1 2">
    <name type="scientific">Streptococcus toyakuensis</name>
    <dbReference type="NCBI Taxonomy" id="2819619"/>
    <lineage>
        <taxon>Bacteria</taxon>
        <taxon>Bacillati</taxon>
        <taxon>Bacillota</taxon>
        <taxon>Bacilli</taxon>
        <taxon>Lactobacillales</taxon>
        <taxon>Streptococcaceae</taxon>
        <taxon>Streptococcus</taxon>
        <taxon>Streptococcus mitis group</taxon>
    </lineage>
</organism>
<gene>
    <name evidence="1" type="ORF">STYK_01150</name>
</gene>
<dbReference type="RefSeq" id="WP_261805056.1">
    <property type="nucleotide sequence ID" value="NZ_AP024523.1"/>
</dbReference>
<evidence type="ECO:0000313" key="2">
    <source>
        <dbReference type="Proteomes" id="UP001060027"/>
    </source>
</evidence>
<name>A0ABM7UPI5_9STRE</name>
<reference evidence="1" key="1">
    <citation type="journal article" date="2022" name="J Glob Antimicrob Resist">
        <title>Identification and characterisation of a novel multidrug-resistant streptococcus, Streptococcus toyakuensis sp. nov., from a blood sample.</title>
        <authorList>
            <person name="Wajima T."/>
            <person name="Hagimoto A."/>
            <person name="Tanaka E."/>
            <person name="Kawamura Y."/>
            <person name="Nakaminami H."/>
        </authorList>
    </citation>
    <scope>NUCLEOTIDE SEQUENCE</scope>
    <source>
        <strain evidence="1">TP1632</strain>
    </source>
</reference>
<evidence type="ECO:0000313" key="1">
    <source>
        <dbReference type="EMBL" id="BDB08301.1"/>
    </source>
</evidence>
<proteinExistence type="predicted"/>
<sequence>MKNHEDQDLEQLKSDLEDYFKEIIPQDNVEIFYFKDKKFFLEQFSPWHQDKGNNLINEFLKKVEKSETTMDFSWLKILSDDLKKEIEKAGSHLNMRYQIPTHFHGDIDTATIFHCLENPRGYLGAYQDNQIDKGLEETSLKGYYGKTEILIAGTEKKKTIKNIKKILKGYKEKEIDVKSIIERRYKLKSIKDVKDIIYSNQSNLMSEIKHMFDLKSKFNFKNNSKKSQKNLLENYYYLREYYSQLIQINKVLDFIELEGKQKEIEKIAQQICNLEIYPFSCAQPNLGENGIGEKIILNSDLSKLGAFIVLRRIYKYLYNKESQKPVFVFRKYDAAWEKLFRKLFKEEKGEDFANNVMERLENHFFYCQLRPIGGGITDGNVISVPNYRKFMDMKKSAFDEITKLLPRIDVKNN</sequence>
<accession>A0ABM7UPI5</accession>
<dbReference type="EMBL" id="AP024523">
    <property type="protein sequence ID" value="BDB08301.1"/>
    <property type="molecule type" value="Genomic_DNA"/>
</dbReference>
<protein>
    <submittedName>
        <fullName evidence="1">Uncharacterized protein</fullName>
    </submittedName>
</protein>
<dbReference type="Proteomes" id="UP001060027">
    <property type="component" value="Chromosome"/>
</dbReference>